<sequence>MTASTAPKKITSGDQKKLYTSSKLFVRLPLDHEWRNLSPAGLKEVIVKHQAVSPASIGLIKPVRTGFAISPCSIAVRGALLRTNTCTPDAGSSSSAYSTEFQSYNKRSNGSLQRNAHLDIDSGMKYCTMCKKIALQLYSPVTSKIRRIQHVVIAVLWNAYDESSISFQQEQLN</sequence>
<dbReference type="Proteomes" id="UP000237438">
    <property type="component" value="Unassembled WGS sequence"/>
</dbReference>
<organism evidence="1 2">
    <name type="scientific">Erysiphe pulchra</name>
    <dbReference type="NCBI Taxonomy" id="225359"/>
    <lineage>
        <taxon>Eukaryota</taxon>
        <taxon>Fungi</taxon>
        <taxon>Dikarya</taxon>
        <taxon>Ascomycota</taxon>
        <taxon>Pezizomycotina</taxon>
        <taxon>Leotiomycetes</taxon>
        <taxon>Erysiphales</taxon>
        <taxon>Erysiphaceae</taxon>
        <taxon>Erysiphe</taxon>
    </lineage>
</organism>
<gene>
    <name evidence="1" type="ORF">EPUL_000746</name>
</gene>
<evidence type="ECO:0000313" key="2">
    <source>
        <dbReference type="Proteomes" id="UP000237438"/>
    </source>
</evidence>
<proteinExistence type="predicted"/>
<dbReference type="OrthoDB" id="3675442at2759"/>
<protein>
    <submittedName>
        <fullName evidence="1">Uncharacterized protein</fullName>
    </submittedName>
</protein>
<dbReference type="AlphaFoldDB" id="A0A2S4Q0M8"/>
<keyword evidence="2" id="KW-1185">Reference proteome</keyword>
<comment type="caution">
    <text evidence="1">The sequence shown here is derived from an EMBL/GenBank/DDBJ whole genome shotgun (WGS) entry which is preliminary data.</text>
</comment>
<reference evidence="1 2" key="1">
    <citation type="submission" date="2017-10" db="EMBL/GenBank/DDBJ databases">
        <title>Development of genomic resources for the powdery mildew, Erysiphe pulchra.</title>
        <authorList>
            <person name="Wadl P.A."/>
            <person name="Mack B.M."/>
            <person name="Moore G."/>
            <person name="Beltz S.B."/>
        </authorList>
    </citation>
    <scope>NUCLEOTIDE SEQUENCE [LARGE SCALE GENOMIC DNA]</scope>
    <source>
        <strain evidence="1">Cflorida</strain>
    </source>
</reference>
<name>A0A2S4Q0M8_9PEZI</name>
<accession>A0A2S4Q0M8</accession>
<dbReference type="EMBL" id="PEDP01000063">
    <property type="protein sequence ID" value="POS87835.1"/>
    <property type="molecule type" value="Genomic_DNA"/>
</dbReference>
<evidence type="ECO:0000313" key="1">
    <source>
        <dbReference type="EMBL" id="POS87835.1"/>
    </source>
</evidence>